<dbReference type="PROSITE" id="PS50975">
    <property type="entry name" value="ATP_GRASP"/>
    <property type="match status" value="1"/>
</dbReference>
<feature type="domain" description="ATP-grasp" evidence="2">
    <location>
        <begin position="193"/>
        <end position="390"/>
    </location>
</feature>
<proteinExistence type="predicted"/>
<sequence length="517" mass="58182">MATINSPPHHHLLRNASLILLSILFLPLSTTLLFLSYAVSKLISPQATTRHRIRNKRGPHGGASFRPRTVLVTGVGMTKGLSLARTFYLAGHNVIGADFQSYRISPCGRFSRALRKFYALPKPNADDGAAYYINTLLCIVQTEGVDLWVSCSGVASAVEDGQAKEVLERRSDCRCVQSDVPTTAMLHEKDTFVTETARLGLPVPEMHNVTSRAAVHKVLNESPRTKKRYIMKSVGMDNKSQWNMTVLPRRTLSETYGHLSTIPIAEDKPWVLQEFVKGKQYCTHALIVNGEVKAFVACPSLELLMHYEALPADSVLSKAMLRFTQEFARRSGGSMTGHLSFDFLIEERVTEKGAEMGLVPTECNPRAHTAVVLFQGREKEMAEAYMSALKVHKRLNINGYTNGDGGDKQPLTPQHPPGYHWMGHDVATLLIYPLLFLLLRKITLSEYLQNCRAFLEYLLFWKDGTYELWDPLPAWWLYHVYWPGQFLACIFLGKNWSRVNISTIEMFGDGHTYDGIC</sequence>
<evidence type="ECO:0000256" key="1">
    <source>
        <dbReference type="PROSITE-ProRule" id="PRU00409"/>
    </source>
</evidence>
<keyword evidence="1" id="KW-0547">Nucleotide-binding</keyword>
<gene>
    <name evidence="3" type="ORF">ABVK25_006364</name>
</gene>
<dbReference type="Proteomes" id="UP001590951">
    <property type="component" value="Unassembled WGS sequence"/>
</dbReference>
<dbReference type="EMBL" id="JBHFEH010000021">
    <property type="protein sequence ID" value="KAL2053370.1"/>
    <property type="molecule type" value="Genomic_DNA"/>
</dbReference>
<dbReference type="Gene3D" id="3.30.1490.20">
    <property type="entry name" value="ATP-grasp fold, A domain"/>
    <property type="match status" value="1"/>
</dbReference>
<dbReference type="SUPFAM" id="SSF51735">
    <property type="entry name" value="NAD(P)-binding Rossmann-fold domains"/>
    <property type="match status" value="1"/>
</dbReference>
<evidence type="ECO:0000313" key="4">
    <source>
        <dbReference type="Proteomes" id="UP001590951"/>
    </source>
</evidence>
<dbReference type="InterPro" id="IPR011761">
    <property type="entry name" value="ATP-grasp"/>
</dbReference>
<name>A0ABR4B6X7_9LECA</name>
<evidence type="ECO:0000259" key="2">
    <source>
        <dbReference type="PROSITE" id="PS50975"/>
    </source>
</evidence>
<comment type="caution">
    <text evidence="3">The sequence shown here is derived from an EMBL/GenBank/DDBJ whole genome shotgun (WGS) entry which is preliminary data.</text>
</comment>
<dbReference type="SUPFAM" id="SSF56059">
    <property type="entry name" value="Glutathione synthetase ATP-binding domain-like"/>
    <property type="match status" value="1"/>
</dbReference>
<evidence type="ECO:0000313" key="3">
    <source>
        <dbReference type="EMBL" id="KAL2053370.1"/>
    </source>
</evidence>
<organism evidence="3 4">
    <name type="scientific">Lepraria finkii</name>
    <dbReference type="NCBI Taxonomy" id="1340010"/>
    <lineage>
        <taxon>Eukaryota</taxon>
        <taxon>Fungi</taxon>
        <taxon>Dikarya</taxon>
        <taxon>Ascomycota</taxon>
        <taxon>Pezizomycotina</taxon>
        <taxon>Lecanoromycetes</taxon>
        <taxon>OSLEUM clade</taxon>
        <taxon>Lecanoromycetidae</taxon>
        <taxon>Lecanorales</taxon>
        <taxon>Lecanorineae</taxon>
        <taxon>Stereocaulaceae</taxon>
        <taxon>Lepraria</taxon>
    </lineage>
</organism>
<accession>A0ABR4B6X7</accession>
<keyword evidence="1" id="KW-0067">ATP-binding</keyword>
<dbReference type="Gene3D" id="3.30.470.20">
    <property type="entry name" value="ATP-grasp fold, B domain"/>
    <property type="match status" value="1"/>
</dbReference>
<dbReference type="Gene3D" id="3.40.50.20">
    <property type="match status" value="1"/>
</dbReference>
<keyword evidence="4" id="KW-1185">Reference proteome</keyword>
<dbReference type="InterPro" id="IPR036291">
    <property type="entry name" value="NAD(P)-bd_dom_sf"/>
</dbReference>
<protein>
    <recommendedName>
        <fullName evidence="2">ATP-grasp domain-containing protein</fullName>
    </recommendedName>
</protein>
<dbReference type="InterPro" id="IPR013815">
    <property type="entry name" value="ATP_grasp_subdomain_1"/>
</dbReference>
<reference evidence="3 4" key="1">
    <citation type="submission" date="2024-09" db="EMBL/GenBank/DDBJ databases">
        <title>Rethinking Asexuality: The Enigmatic Case of Functional Sexual Genes in Lepraria (Stereocaulaceae).</title>
        <authorList>
            <person name="Doellman M."/>
            <person name="Sun Y."/>
            <person name="Barcenas-Pena A."/>
            <person name="Lumbsch H.T."/>
            <person name="Grewe F."/>
        </authorList>
    </citation>
    <scope>NUCLEOTIDE SEQUENCE [LARGE SCALE GENOMIC DNA]</scope>
    <source>
        <strain evidence="3 4">Grewe 0041</strain>
    </source>
</reference>